<organism evidence="1 2">
    <name type="scientific">Streptomyces echinatus</name>
    <dbReference type="NCBI Taxonomy" id="67293"/>
    <lineage>
        <taxon>Bacteria</taxon>
        <taxon>Bacillati</taxon>
        <taxon>Actinomycetota</taxon>
        <taxon>Actinomycetes</taxon>
        <taxon>Kitasatosporales</taxon>
        <taxon>Streptomycetaceae</taxon>
        <taxon>Streptomyces</taxon>
    </lineage>
</organism>
<protein>
    <submittedName>
        <fullName evidence="1">Uncharacterized protein</fullName>
    </submittedName>
</protein>
<reference evidence="1 2" key="1">
    <citation type="submission" date="2020-08" db="EMBL/GenBank/DDBJ databases">
        <title>Genomic Encyclopedia of Type Strains, Phase III (KMG-III): the genomes of soil and plant-associated and newly described type strains.</title>
        <authorList>
            <person name="Whitman W."/>
        </authorList>
    </citation>
    <scope>NUCLEOTIDE SEQUENCE [LARGE SCALE GENOMIC DNA]</scope>
    <source>
        <strain evidence="1 2">CECT 3313</strain>
    </source>
</reference>
<dbReference type="Proteomes" id="UP000585836">
    <property type="component" value="Unassembled WGS sequence"/>
</dbReference>
<dbReference type="AlphaFoldDB" id="A0A7W9Q1H1"/>
<evidence type="ECO:0000313" key="2">
    <source>
        <dbReference type="Proteomes" id="UP000585836"/>
    </source>
</evidence>
<gene>
    <name evidence="1" type="ORF">FHS34_007389</name>
</gene>
<sequence length="172" mass="18866">MAQLVREQHVDVCVSDYPFGLQESDDALLDLLFPGDFDVGTFLSTHPGRLDITSAGHTHTASVTVEVWDGPAPAQDPADWEEQAEADFESVSGQVAIWSMNVGRLDDLITLADQGGSWRVRISSSGRAAVRALAESEQSIEAVERYLVQLWPAQLFAVHRWTRPPSGRRPGP</sequence>
<proteinExistence type="predicted"/>
<comment type="caution">
    <text evidence="1">The sequence shown here is derived from an EMBL/GenBank/DDBJ whole genome shotgun (WGS) entry which is preliminary data.</text>
</comment>
<keyword evidence="2" id="KW-1185">Reference proteome</keyword>
<dbReference type="EMBL" id="JACHJK010000019">
    <property type="protein sequence ID" value="MBB5931880.1"/>
    <property type="molecule type" value="Genomic_DNA"/>
</dbReference>
<evidence type="ECO:0000313" key="1">
    <source>
        <dbReference type="EMBL" id="MBB5931880.1"/>
    </source>
</evidence>
<accession>A0A7W9Q1H1</accession>
<name>A0A7W9Q1H1_9ACTN</name>